<evidence type="ECO:0000256" key="1">
    <source>
        <dbReference type="SAM" id="Phobius"/>
    </source>
</evidence>
<dbReference type="PANTHER" id="PTHR12126">
    <property type="entry name" value="NADH-UBIQUINONE OXIDOREDUCTASE 39 KDA SUBUNIT-RELATED"/>
    <property type="match status" value="1"/>
</dbReference>
<evidence type="ECO:0000313" key="3">
    <source>
        <dbReference type="EMBL" id="AWI55127.1"/>
    </source>
</evidence>
<dbReference type="PANTHER" id="PTHR12126:SF11">
    <property type="entry name" value="NADH DEHYDROGENASE [UBIQUINONE] 1 ALPHA SUBCOMPLEX SUBUNIT 9, MITOCHONDRIAL"/>
    <property type="match status" value="1"/>
</dbReference>
<feature type="transmembrane region" description="Helical" evidence="1">
    <location>
        <begin position="404"/>
        <end position="423"/>
    </location>
</feature>
<keyword evidence="1" id="KW-1133">Transmembrane helix</keyword>
<feature type="transmembrane region" description="Helical" evidence="1">
    <location>
        <begin position="378"/>
        <end position="398"/>
    </location>
</feature>
<dbReference type="InterPro" id="IPR016040">
    <property type="entry name" value="NAD(P)-bd_dom"/>
</dbReference>
<dbReference type="OrthoDB" id="5292533at2"/>
<evidence type="ECO:0000259" key="2">
    <source>
        <dbReference type="Pfam" id="PF13460"/>
    </source>
</evidence>
<dbReference type="SUPFAM" id="SSF51735">
    <property type="entry name" value="NAD(P)-binding Rossmann-fold domains"/>
    <property type="match status" value="1"/>
</dbReference>
<evidence type="ECO:0000313" key="4">
    <source>
        <dbReference type="Proteomes" id="UP000244892"/>
    </source>
</evidence>
<reference evidence="3 4" key="1">
    <citation type="submission" date="2018-05" db="EMBL/GenBank/DDBJ databases">
        <title>complete genome sequence of Aquabacterium olei NBRC 110486.</title>
        <authorList>
            <person name="Tang B."/>
            <person name="Chang J."/>
            <person name="Zhang L."/>
            <person name="Yang H."/>
        </authorList>
    </citation>
    <scope>NUCLEOTIDE SEQUENCE [LARGE SCALE GENOMIC DNA]</scope>
    <source>
        <strain evidence="3 4">NBRC 110486</strain>
    </source>
</reference>
<keyword evidence="1" id="KW-0812">Transmembrane</keyword>
<dbReference type="InterPro" id="IPR025695">
    <property type="entry name" value="DoxX-like"/>
</dbReference>
<name>A0A2U8FW48_9BURK</name>
<keyword evidence="4" id="KW-1185">Reference proteome</keyword>
<keyword evidence="1" id="KW-0472">Membrane</keyword>
<feature type="transmembrane region" description="Helical" evidence="1">
    <location>
        <begin position="353"/>
        <end position="371"/>
    </location>
</feature>
<dbReference type="Gene3D" id="3.40.50.720">
    <property type="entry name" value="NAD(P)-binding Rossmann-like Domain"/>
    <property type="match status" value="1"/>
</dbReference>
<dbReference type="InterPro" id="IPR051207">
    <property type="entry name" value="ComplexI_NDUFA9_subunit"/>
</dbReference>
<feature type="domain" description="NAD(P)-binding" evidence="2">
    <location>
        <begin position="5"/>
        <end position="124"/>
    </location>
</feature>
<dbReference type="Pfam" id="PF13781">
    <property type="entry name" value="DoxX_3"/>
    <property type="match status" value="1"/>
</dbReference>
<gene>
    <name evidence="3" type="ORF">DEH84_06395</name>
</gene>
<dbReference type="InterPro" id="IPR036291">
    <property type="entry name" value="NAD(P)-bd_dom_sf"/>
</dbReference>
<sequence>MLVCGASGFIGQRLARALTARGHHVLHGVRDPAAFERLHPGARAVPVDFSEPREPAHWLSLLRGVDVVINAVGLLRETAQQRFADVQARSPCALFEACSQIGVRRVIQLSALGADADADTAFLRSKHVADDCLLALPLQGVVLQPSLVFGPGGASTMLFCTLASLPVVPLPAGGTQPIQPVHLDDLVGAVVALVESAQPVHGRLPVVGPEPTTLKAYLKAIRKGLGLDAGMWIPVPRAIMARLAHAGSRHRDALFDEDSWRMLQRGNTGPAASLSALLGRPPRSAETFVSALPLSEREALRHHAVMTWSRPLWRLILALLWFVSGLVSLGLYPVADSFAMLAQVGIPAALRPVALYGAAGLDIALGVMTLWRSGRRVWLAQIGLILAYTAVITLFLPAQWLHPFAPIVKNGPILAMLLTLYATETRQ</sequence>
<dbReference type="KEGG" id="aon:DEH84_06395"/>
<dbReference type="Pfam" id="PF13460">
    <property type="entry name" value="NAD_binding_10"/>
    <property type="match status" value="1"/>
</dbReference>
<protein>
    <submittedName>
        <fullName evidence="3">Short chain dehydrogenase</fullName>
    </submittedName>
</protein>
<dbReference type="EMBL" id="CP029210">
    <property type="protein sequence ID" value="AWI55127.1"/>
    <property type="molecule type" value="Genomic_DNA"/>
</dbReference>
<feature type="transmembrane region" description="Helical" evidence="1">
    <location>
        <begin position="312"/>
        <end position="333"/>
    </location>
</feature>
<proteinExistence type="predicted"/>
<dbReference type="Proteomes" id="UP000244892">
    <property type="component" value="Chromosome"/>
</dbReference>
<dbReference type="AlphaFoldDB" id="A0A2U8FW48"/>
<dbReference type="GO" id="GO:0044877">
    <property type="term" value="F:protein-containing complex binding"/>
    <property type="evidence" value="ECO:0007669"/>
    <property type="project" value="TreeGrafter"/>
</dbReference>
<organism evidence="3 4">
    <name type="scientific">Aquabacterium olei</name>
    <dbReference type="NCBI Taxonomy" id="1296669"/>
    <lineage>
        <taxon>Bacteria</taxon>
        <taxon>Pseudomonadati</taxon>
        <taxon>Pseudomonadota</taxon>
        <taxon>Betaproteobacteria</taxon>
        <taxon>Burkholderiales</taxon>
        <taxon>Aquabacterium</taxon>
    </lineage>
</organism>
<accession>A0A2U8FW48</accession>